<dbReference type="Proteomes" id="UP001153620">
    <property type="component" value="Chromosome 3"/>
</dbReference>
<protein>
    <submittedName>
        <fullName evidence="2">Uncharacterized protein</fullName>
    </submittedName>
</protein>
<reference evidence="2" key="2">
    <citation type="submission" date="2022-10" db="EMBL/GenBank/DDBJ databases">
        <authorList>
            <consortium name="ENA_rothamsted_submissions"/>
            <consortium name="culmorum"/>
            <person name="King R."/>
        </authorList>
    </citation>
    <scope>NUCLEOTIDE SEQUENCE</scope>
</reference>
<keyword evidence="1" id="KW-0732">Signal</keyword>
<dbReference type="OrthoDB" id="7743490at2759"/>
<sequence length="110" mass="11555">MKLAIAIFTIVAAFAAINANPISVSNNNVGDIVTVGVNANVQATSDINVNIITAILALLNQQALIVSPQAAGDVQPASLITPEVLSEAKNLKITPEMIEGFKTLLQQYQK</sequence>
<accession>A0A9N9S0V3</accession>
<name>A0A9N9S0V3_9DIPT</name>
<dbReference type="EMBL" id="OU895879">
    <property type="protein sequence ID" value="CAG9807072.1"/>
    <property type="molecule type" value="Genomic_DNA"/>
</dbReference>
<reference evidence="2" key="1">
    <citation type="submission" date="2022-01" db="EMBL/GenBank/DDBJ databases">
        <authorList>
            <person name="King R."/>
        </authorList>
    </citation>
    <scope>NUCLEOTIDE SEQUENCE</scope>
</reference>
<organism evidence="2 3">
    <name type="scientific">Chironomus riparius</name>
    <dbReference type="NCBI Taxonomy" id="315576"/>
    <lineage>
        <taxon>Eukaryota</taxon>
        <taxon>Metazoa</taxon>
        <taxon>Ecdysozoa</taxon>
        <taxon>Arthropoda</taxon>
        <taxon>Hexapoda</taxon>
        <taxon>Insecta</taxon>
        <taxon>Pterygota</taxon>
        <taxon>Neoptera</taxon>
        <taxon>Endopterygota</taxon>
        <taxon>Diptera</taxon>
        <taxon>Nematocera</taxon>
        <taxon>Chironomoidea</taxon>
        <taxon>Chironomidae</taxon>
        <taxon>Chironominae</taxon>
        <taxon>Chironomus</taxon>
    </lineage>
</organism>
<keyword evidence="3" id="KW-1185">Reference proteome</keyword>
<evidence type="ECO:0000256" key="1">
    <source>
        <dbReference type="SAM" id="SignalP"/>
    </source>
</evidence>
<proteinExistence type="predicted"/>
<evidence type="ECO:0000313" key="2">
    <source>
        <dbReference type="EMBL" id="CAG9807072.1"/>
    </source>
</evidence>
<evidence type="ECO:0000313" key="3">
    <source>
        <dbReference type="Proteomes" id="UP001153620"/>
    </source>
</evidence>
<gene>
    <name evidence="2" type="ORF">CHIRRI_LOCUS9922</name>
</gene>
<dbReference type="AlphaFoldDB" id="A0A9N9S0V3"/>
<feature type="chain" id="PRO_5040253592" evidence="1">
    <location>
        <begin position="20"/>
        <end position="110"/>
    </location>
</feature>
<feature type="signal peptide" evidence="1">
    <location>
        <begin position="1"/>
        <end position="19"/>
    </location>
</feature>